<evidence type="ECO:0000256" key="1">
    <source>
        <dbReference type="SAM" id="MobiDB-lite"/>
    </source>
</evidence>
<dbReference type="PROSITE" id="PS51257">
    <property type="entry name" value="PROKAR_LIPOPROTEIN"/>
    <property type="match status" value="1"/>
</dbReference>
<gene>
    <name evidence="3" type="ORF">SAMN05660359_00555</name>
</gene>
<keyword evidence="4" id="KW-1185">Reference proteome</keyword>
<evidence type="ECO:0008006" key="5">
    <source>
        <dbReference type="Google" id="ProtNLM"/>
    </source>
</evidence>
<organism evidence="3 4">
    <name type="scientific">Geodermatophilus obscurus</name>
    <dbReference type="NCBI Taxonomy" id="1861"/>
    <lineage>
        <taxon>Bacteria</taxon>
        <taxon>Bacillati</taxon>
        <taxon>Actinomycetota</taxon>
        <taxon>Actinomycetes</taxon>
        <taxon>Geodermatophilales</taxon>
        <taxon>Geodermatophilaceae</taxon>
        <taxon>Geodermatophilus</taxon>
    </lineage>
</organism>
<evidence type="ECO:0000313" key="3">
    <source>
        <dbReference type="EMBL" id="SFN90595.1"/>
    </source>
</evidence>
<feature type="compositionally biased region" description="Low complexity" evidence="1">
    <location>
        <begin position="40"/>
        <end position="65"/>
    </location>
</feature>
<dbReference type="EMBL" id="FOWE01000001">
    <property type="protein sequence ID" value="SFN90595.1"/>
    <property type="molecule type" value="Genomic_DNA"/>
</dbReference>
<protein>
    <recommendedName>
        <fullName evidence="5">Lipoprotein</fullName>
    </recommendedName>
</protein>
<evidence type="ECO:0000256" key="2">
    <source>
        <dbReference type="SAM" id="SignalP"/>
    </source>
</evidence>
<sequence>MAATRQLRVRTAGAALAAGALLTAGCAGTSGLSPAAVTGEPSAPASESLSESPSESPAESSSPGPSATPSPAPGTEEPAPEGSTSDDLRDRLLPASAFGADATVVGITLDQLGAAGPGWGGWGGHWGHDRDGDHDGWAGEVTVEPEGCRAALEALEGLEGLDDEAGDLMWAAQAARTPQAQTVQVLAESPQIAELQLPVDQLLAECGTVTATGPWGWSATVEATPLDVPELGQQSAGVQVTVDWAGRESVSVLVGLVVDGSRGLLLAQSAAPDAAAPDAAAFTALLTEAAETAAG</sequence>
<name>A0A1I5CUC0_9ACTN</name>
<feature type="region of interest" description="Disordered" evidence="1">
    <location>
        <begin position="28"/>
        <end position="89"/>
    </location>
</feature>
<reference evidence="4" key="1">
    <citation type="submission" date="2016-10" db="EMBL/GenBank/DDBJ databases">
        <authorList>
            <person name="Varghese N."/>
            <person name="Submissions S."/>
        </authorList>
    </citation>
    <scope>NUCLEOTIDE SEQUENCE [LARGE SCALE GENOMIC DNA]</scope>
    <source>
        <strain evidence="4">DSM 43161</strain>
    </source>
</reference>
<feature type="compositionally biased region" description="Low complexity" evidence="1">
    <location>
        <begin position="73"/>
        <end position="83"/>
    </location>
</feature>
<dbReference type="RefSeq" id="WP_075011940.1">
    <property type="nucleotide sequence ID" value="NZ_FOWE01000001.1"/>
</dbReference>
<dbReference type="OrthoDB" id="5185772at2"/>
<feature type="chain" id="PRO_5010180343" description="Lipoprotein" evidence="2">
    <location>
        <begin position="36"/>
        <end position="295"/>
    </location>
</feature>
<evidence type="ECO:0000313" key="4">
    <source>
        <dbReference type="Proteomes" id="UP000183642"/>
    </source>
</evidence>
<keyword evidence="2" id="KW-0732">Signal</keyword>
<accession>A0A1I5CUC0</accession>
<dbReference type="Proteomes" id="UP000183642">
    <property type="component" value="Unassembled WGS sequence"/>
</dbReference>
<dbReference type="AlphaFoldDB" id="A0A1I5CUC0"/>
<feature type="signal peptide" evidence="2">
    <location>
        <begin position="1"/>
        <end position="35"/>
    </location>
</feature>
<proteinExistence type="predicted"/>